<gene>
    <name evidence="2" type="ORF">FOZ63_023084</name>
</gene>
<dbReference type="EMBL" id="JABANO010037513">
    <property type="protein sequence ID" value="KAF4700062.1"/>
    <property type="molecule type" value="Genomic_DNA"/>
</dbReference>
<organism evidence="2 3">
    <name type="scientific">Perkinsus olseni</name>
    <name type="common">Perkinsus atlanticus</name>
    <dbReference type="NCBI Taxonomy" id="32597"/>
    <lineage>
        <taxon>Eukaryota</taxon>
        <taxon>Sar</taxon>
        <taxon>Alveolata</taxon>
        <taxon>Perkinsozoa</taxon>
        <taxon>Perkinsea</taxon>
        <taxon>Perkinsida</taxon>
        <taxon>Perkinsidae</taxon>
        <taxon>Perkinsus</taxon>
    </lineage>
</organism>
<proteinExistence type="predicted"/>
<reference evidence="2 3" key="1">
    <citation type="submission" date="2020-04" db="EMBL/GenBank/DDBJ databases">
        <title>Perkinsus olseni comparative genomics.</title>
        <authorList>
            <person name="Bogema D.R."/>
        </authorList>
    </citation>
    <scope>NUCLEOTIDE SEQUENCE [LARGE SCALE GENOMIC DNA]</scope>
    <source>
        <strain evidence="2 3">ATCC PRA-207</strain>
    </source>
</reference>
<evidence type="ECO:0008006" key="4">
    <source>
        <dbReference type="Google" id="ProtNLM"/>
    </source>
</evidence>
<feature type="non-terminal residue" evidence="2">
    <location>
        <position position="1"/>
    </location>
</feature>
<feature type="region of interest" description="Disordered" evidence="1">
    <location>
        <begin position="13"/>
        <end position="35"/>
    </location>
</feature>
<name>A0A7J6PVL0_PEROL</name>
<evidence type="ECO:0000313" key="3">
    <source>
        <dbReference type="Proteomes" id="UP000553632"/>
    </source>
</evidence>
<protein>
    <recommendedName>
        <fullName evidence="4">Small EDRK-rich factor-like N-terminal domain-containing protein</fullName>
    </recommendedName>
</protein>
<dbReference type="Proteomes" id="UP000553632">
    <property type="component" value="Unassembled WGS sequence"/>
</dbReference>
<evidence type="ECO:0000256" key="1">
    <source>
        <dbReference type="SAM" id="MobiDB-lite"/>
    </source>
</evidence>
<dbReference type="SUPFAM" id="SSF118359">
    <property type="entry name" value="Expressed protein At2g23090/F21P24.15"/>
    <property type="match status" value="1"/>
</dbReference>
<accession>A0A7J6PVL0</accession>
<comment type="caution">
    <text evidence="2">The sequence shown here is derived from an EMBL/GenBank/DDBJ whole genome shotgun (WGS) entry which is preliminary data.</text>
</comment>
<sequence length="66" mass="7292">YILAHYRVMARGQQKAESQRKNALKKAKDGHKGSQLAGQKAALKMTCPQCKVILLRILAAKGYIVP</sequence>
<dbReference type="Gene3D" id="4.10.1050.10">
    <property type="entry name" value="At2g23090-like"/>
    <property type="match status" value="1"/>
</dbReference>
<evidence type="ECO:0000313" key="2">
    <source>
        <dbReference type="EMBL" id="KAF4700062.1"/>
    </source>
</evidence>
<dbReference type="AlphaFoldDB" id="A0A7J6PVL0"/>
<keyword evidence="3" id="KW-1185">Reference proteome</keyword>
<dbReference type="InterPro" id="IPR026939">
    <property type="entry name" value="ZNF706/At2g23090_sf"/>
</dbReference>